<reference evidence="2" key="1">
    <citation type="journal article" date="2019" name="Int. J. Syst. Evol. Microbiol.">
        <title>The Global Catalogue of Microorganisms (GCM) 10K type strain sequencing project: providing services to taxonomists for standard genome sequencing and annotation.</title>
        <authorList>
            <consortium name="The Broad Institute Genomics Platform"/>
            <consortium name="The Broad Institute Genome Sequencing Center for Infectious Disease"/>
            <person name="Wu L."/>
            <person name="Ma J."/>
        </authorList>
    </citation>
    <scope>NUCLEOTIDE SEQUENCE [LARGE SCALE GENOMIC DNA]</scope>
    <source>
        <strain evidence="2">CGMCC 1.16306</strain>
    </source>
</reference>
<proteinExistence type="predicted"/>
<evidence type="ECO:0000313" key="2">
    <source>
        <dbReference type="Proteomes" id="UP001596022"/>
    </source>
</evidence>
<name>A0ABV9GI80_9BACL</name>
<protein>
    <recommendedName>
        <fullName evidence="3">DUF4363 family protein</fullName>
    </recommendedName>
</protein>
<evidence type="ECO:0008006" key="3">
    <source>
        <dbReference type="Google" id="ProtNLM"/>
    </source>
</evidence>
<comment type="caution">
    <text evidence="1">The sequence shown here is derived from an EMBL/GenBank/DDBJ whole genome shotgun (WGS) entry which is preliminary data.</text>
</comment>
<gene>
    <name evidence="1" type="ORF">ACFO4N_02965</name>
</gene>
<dbReference type="PROSITE" id="PS51257">
    <property type="entry name" value="PROKAR_LIPOPROTEIN"/>
    <property type="match status" value="1"/>
</dbReference>
<organism evidence="1 2">
    <name type="scientific">Camelliibacillus cellulosilyticus</name>
    <dbReference type="NCBI Taxonomy" id="2174486"/>
    <lineage>
        <taxon>Bacteria</taxon>
        <taxon>Bacillati</taxon>
        <taxon>Bacillota</taxon>
        <taxon>Bacilli</taxon>
        <taxon>Bacillales</taxon>
        <taxon>Sporolactobacillaceae</taxon>
        <taxon>Camelliibacillus</taxon>
    </lineage>
</organism>
<evidence type="ECO:0000313" key="1">
    <source>
        <dbReference type="EMBL" id="MFC4617687.1"/>
    </source>
</evidence>
<keyword evidence="2" id="KW-1185">Reference proteome</keyword>
<dbReference type="EMBL" id="JBHSFW010000001">
    <property type="protein sequence ID" value="MFC4617687.1"/>
    <property type="molecule type" value="Genomic_DNA"/>
</dbReference>
<dbReference type="RefSeq" id="WP_376844719.1">
    <property type="nucleotide sequence ID" value="NZ_JBHSFW010000001.1"/>
</dbReference>
<sequence length="106" mass="12454">MKKMILITAIVIAGFFSCGPPGKQEVNKNLKEIGPSISKQAWSKAEEEIRLFSDDWMSIRSDYRKEHVKKVDELINKLEMNLAVSDRKKSLKNWRQLLRIWQQINH</sequence>
<accession>A0ABV9GI80</accession>
<dbReference type="Proteomes" id="UP001596022">
    <property type="component" value="Unassembled WGS sequence"/>
</dbReference>